<dbReference type="EMBL" id="JAPMXC010000005">
    <property type="protein sequence ID" value="MCY0388489.1"/>
    <property type="molecule type" value="Genomic_DNA"/>
</dbReference>
<protein>
    <submittedName>
        <fullName evidence="1">Uncharacterized protein</fullName>
    </submittedName>
</protein>
<accession>A0ABT3ZPL7</accession>
<organism evidence="1 2">
    <name type="scientific">Robbsia betulipollinis</name>
    <dbReference type="NCBI Taxonomy" id="2981849"/>
    <lineage>
        <taxon>Bacteria</taxon>
        <taxon>Pseudomonadati</taxon>
        <taxon>Pseudomonadota</taxon>
        <taxon>Betaproteobacteria</taxon>
        <taxon>Burkholderiales</taxon>
        <taxon>Burkholderiaceae</taxon>
        <taxon>Robbsia</taxon>
    </lineage>
</organism>
<evidence type="ECO:0000313" key="1">
    <source>
        <dbReference type="EMBL" id="MCY0388489.1"/>
    </source>
</evidence>
<dbReference type="RefSeq" id="WP_267848382.1">
    <property type="nucleotide sequence ID" value="NZ_JAPMXC010000005.1"/>
</dbReference>
<evidence type="ECO:0000313" key="2">
    <source>
        <dbReference type="Proteomes" id="UP001082899"/>
    </source>
</evidence>
<name>A0ABT3ZPL7_9BURK</name>
<proteinExistence type="predicted"/>
<reference evidence="1" key="1">
    <citation type="submission" date="2022-11" db="EMBL/GenBank/DDBJ databases">
        <title>Robbsia betulipollinis sp. nov., isolated from pollen of birch (Betula pendula).</title>
        <authorList>
            <person name="Shi H."/>
            <person name="Ambika Manirajan B."/>
            <person name="Ratering S."/>
            <person name="Geissler-Plaum R."/>
            <person name="Schnell S."/>
        </authorList>
    </citation>
    <scope>NUCLEOTIDE SEQUENCE</scope>
    <source>
        <strain evidence="1">Bb-Pol-6</strain>
    </source>
</reference>
<comment type="caution">
    <text evidence="1">The sequence shown here is derived from an EMBL/GenBank/DDBJ whole genome shotgun (WGS) entry which is preliminary data.</text>
</comment>
<dbReference type="Proteomes" id="UP001082899">
    <property type="component" value="Unassembled WGS sequence"/>
</dbReference>
<keyword evidence="2" id="KW-1185">Reference proteome</keyword>
<gene>
    <name evidence="1" type="ORF">OVY01_14950</name>
</gene>
<sequence length="55" mass="5902">MNMRGVPMAIAIFSSTAGIGSVGFDRLIDTVSAVPSLDGRPKKQLTNSVRKKLRL</sequence>